<sequence length="76" mass="8134">MNLKNAAIVFSSFPLLFSAIVESLLRIVNSSDGHDQHGSAVADQKNTGDGGKDADTAARSRNLTASNHFRQLQHLA</sequence>
<keyword evidence="2" id="KW-1185">Reference proteome</keyword>
<organism evidence="1 2">
    <name type="scientific">Melastoma candidum</name>
    <dbReference type="NCBI Taxonomy" id="119954"/>
    <lineage>
        <taxon>Eukaryota</taxon>
        <taxon>Viridiplantae</taxon>
        <taxon>Streptophyta</taxon>
        <taxon>Embryophyta</taxon>
        <taxon>Tracheophyta</taxon>
        <taxon>Spermatophyta</taxon>
        <taxon>Magnoliopsida</taxon>
        <taxon>eudicotyledons</taxon>
        <taxon>Gunneridae</taxon>
        <taxon>Pentapetalae</taxon>
        <taxon>rosids</taxon>
        <taxon>malvids</taxon>
        <taxon>Myrtales</taxon>
        <taxon>Melastomataceae</taxon>
        <taxon>Melastomatoideae</taxon>
        <taxon>Melastomateae</taxon>
        <taxon>Melastoma</taxon>
    </lineage>
</organism>
<gene>
    <name evidence="1" type="ORF">MLD38_034644</name>
</gene>
<dbReference type="EMBL" id="CM042889">
    <property type="protein sequence ID" value="KAI4321238.1"/>
    <property type="molecule type" value="Genomic_DNA"/>
</dbReference>
<evidence type="ECO:0000313" key="1">
    <source>
        <dbReference type="EMBL" id="KAI4321238.1"/>
    </source>
</evidence>
<dbReference type="Proteomes" id="UP001057402">
    <property type="component" value="Chromosome 10"/>
</dbReference>
<reference evidence="2" key="1">
    <citation type="journal article" date="2023" name="Front. Plant Sci.">
        <title>Chromosomal-level genome assembly of Melastoma candidum provides insights into trichome evolution.</title>
        <authorList>
            <person name="Zhong Y."/>
            <person name="Wu W."/>
            <person name="Sun C."/>
            <person name="Zou P."/>
            <person name="Liu Y."/>
            <person name="Dai S."/>
            <person name="Zhou R."/>
        </authorList>
    </citation>
    <scope>NUCLEOTIDE SEQUENCE [LARGE SCALE GENOMIC DNA]</scope>
</reference>
<comment type="caution">
    <text evidence="1">The sequence shown here is derived from an EMBL/GenBank/DDBJ whole genome shotgun (WGS) entry which is preliminary data.</text>
</comment>
<name>A0ACB9MAB5_9MYRT</name>
<evidence type="ECO:0000313" key="2">
    <source>
        <dbReference type="Proteomes" id="UP001057402"/>
    </source>
</evidence>
<protein>
    <submittedName>
        <fullName evidence="1">Uncharacterized protein</fullName>
    </submittedName>
</protein>
<proteinExistence type="predicted"/>
<accession>A0ACB9MAB5</accession>